<dbReference type="GO" id="GO:0003678">
    <property type="term" value="F:DNA helicase activity"/>
    <property type="evidence" value="ECO:0007669"/>
    <property type="project" value="InterPro"/>
</dbReference>
<accession>A0A930VBS8</accession>
<dbReference type="GO" id="GO:0006260">
    <property type="term" value="P:DNA replication"/>
    <property type="evidence" value="ECO:0007669"/>
    <property type="project" value="InterPro"/>
</dbReference>
<proteinExistence type="predicted"/>
<dbReference type="Proteomes" id="UP000640489">
    <property type="component" value="Unassembled WGS sequence"/>
</dbReference>
<dbReference type="PANTHER" id="PTHR30153:SF2">
    <property type="entry name" value="REPLICATIVE DNA HELICASE"/>
    <property type="match status" value="1"/>
</dbReference>
<dbReference type="PANTHER" id="PTHR30153">
    <property type="entry name" value="REPLICATIVE DNA HELICASE DNAB"/>
    <property type="match status" value="1"/>
</dbReference>
<dbReference type="GO" id="GO:0005524">
    <property type="term" value="F:ATP binding"/>
    <property type="evidence" value="ECO:0007669"/>
    <property type="project" value="InterPro"/>
</dbReference>
<dbReference type="AlphaFoldDB" id="A0A930VBS8"/>
<feature type="domain" description="SF4 helicase" evidence="1">
    <location>
        <begin position="4"/>
        <end position="299"/>
    </location>
</feature>
<evidence type="ECO:0000313" key="2">
    <source>
        <dbReference type="EMBL" id="MBF4763652.1"/>
    </source>
</evidence>
<dbReference type="EMBL" id="JADKPN010000005">
    <property type="protein sequence ID" value="MBF4763652.1"/>
    <property type="molecule type" value="Genomic_DNA"/>
</dbReference>
<reference evidence="2" key="1">
    <citation type="submission" date="2020-11" db="EMBL/GenBank/DDBJ databases">
        <title>Nocardioides sp. nov., isolated from Soil of Cynanchum wilfordii Hemsley rhizosphere.</title>
        <authorList>
            <person name="Lee J.-S."/>
            <person name="Suh M.K."/>
            <person name="Kim J.-S."/>
        </authorList>
    </citation>
    <scope>NUCLEOTIDE SEQUENCE</scope>
    <source>
        <strain evidence="2">KCTC 19275</strain>
    </source>
</reference>
<name>A0A930VBS8_9ACTN</name>
<organism evidence="2 3">
    <name type="scientific">Nocardioides islandensis</name>
    <dbReference type="NCBI Taxonomy" id="433663"/>
    <lineage>
        <taxon>Bacteria</taxon>
        <taxon>Bacillati</taxon>
        <taxon>Actinomycetota</taxon>
        <taxon>Actinomycetes</taxon>
        <taxon>Propionibacteriales</taxon>
        <taxon>Nocardioidaceae</taxon>
        <taxon>Nocardioides</taxon>
    </lineage>
</organism>
<gene>
    <name evidence="2" type="ORF">ISU07_10980</name>
</gene>
<dbReference type="Gene3D" id="3.40.50.300">
    <property type="entry name" value="P-loop containing nucleotide triphosphate hydrolases"/>
    <property type="match status" value="1"/>
</dbReference>
<dbReference type="InterPro" id="IPR007694">
    <property type="entry name" value="DNA_helicase_DnaB-like_C"/>
</dbReference>
<dbReference type="InterPro" id="IPR027417">
    <property type="entry name" value="P-loop_NTPase"/>
</dbReference>
<protein>
    <submittedName>
        <fullName evidence="2">AAA family ATPase</fullName>
    </submittedName>
</protein>
<dbReference type="Pfam" id="PF03796">
    <property type="entry name" value="DnaB_C"/>
    <property type="match status" value="2"/>
</dbReference>
<comment type="caution">
    <text evidence="2">The sequence shown here is derived from an EMBL/GenBank/DDBJ whole genome shotgun (WGS) entry which is preliminary data.</text>
</comment>
<dbReference type="SUPFAM" id="SSF52540">
    <property type="entry name" value="P-loop containing nucleoside triphosphate hydrolases"/>
    <property type="match status" value="1"/>
</dbReference>
<evidence type="ECO:0000313" key="3">
    <source>
        <dbReference type="Proteomes" id="UP000640489"/>
    </source>
</evidence>
<sequence length="314" mass="34353">MRSPDSSVRLWPTGFPLIDDVLGGGLRAGALNLLAGPQGQGKTTMALQMARNSVASGRAAVFFSFELDAEGLLQRLIAMESGLIGGIHAPGLTQVRSAFEGNDGKLGGLPERLSGTAGIEAIMRIQGYADRLVVHRSTTTATDIPTMSECIKEVIGETGQPPLIIVDYLQKVKFDDARLSDEESITKITEQLKDLAIDFEAPVMAVAAADKQGLEPGQRMRARHLRGGTALAYEPDVVLIMNTKSDVVARNHLLFDVNGLDKYREWTVITVEKNRQGHDAVELEFRKRFHQGRFETEGKIVAEQLVEERLFADK</sequence>
<dbReference type="GO" id="GO:0005829">
    <property type="term" value="C:cytosol"/>
    <property type="evidence" value="ECO:0007669"/>
    <property type="project" value="TreeGrafter"/>
</dbReference>
<dbReference type="PROSITE" id="PS51199">
    <property type="entry name" value="SF4_HELICASE"/>
    <property type="match status" value="1"/>
</dbReference>
<keyword evidence="3" id="KW-1185">Reference proteome</keyword>
<evidence type="ECO:0000259" key="1">
    <source>
        <dbReference type="PROSITE" id="PS51199"/>
    </source>
</evidence>